<dbReference type="EMBL" id="QGNA01000002">
    <property type="protein sequence ID" value="PWS37368.1"/>
    <property type="molecule type" value="Genomic_DNA"/>
</dbReference>
<dbReference type="PROSITE" id="PS50213">
    <property type="entry name" value="FAS1"/>
    <property type="match status" value="1"/>
</dbReference>
<organism evidence="3 4">
    <name type="scientific">Falsiroseomonas bella</name>
    <dbReference type="NCBI Taxonomy" id="2184016"/>
    <lineage>
        <taxon>Bacteria</taxon>
        <taxon>Pseudomonadati</taxon>
        <taxon>Pseudomonadota</taxon>
        <taxon>Alphaproteobacteria</taxon>
        <taxon>Acetobacterales</taxon>
        <taxon>Roseomonadaceae</taxon>
        <taxon>Falsiroseomonas</taxon>
    </lineage>
</organism>
<dbReference type="InterPro" id="IPR036378">
    <property type="entry name" value="FAS1_dom_sf"/>
</dbReference>
<sequence>MVGEAEVVAEPEKLSRHAGECGAAAPEREHPATTALNQSAGAAFPARSDGPATRLAGPRNPSTDKDDDMTSLKRRGFLAFGSLAAGSLAAPAALRAQPQSARTLADTLAADTRFSRFLDLIVRLSAQSLFQQAAPMTVFAPVDQAFMGAPAGLLQDLVGTVGSGNTTNDSENQRGLALIRNHMVAGAFSPQQLAGNDRRLASVNGGDLQISGAPGSLTIRNPAPGTQIGAFGAAGMQAALPAQVLGSPVLASNGVIYPISQIIWP</sequence>
<dbReference type="SUPFAM" id="SSF82153">
    <property type="entry name" value="FAS1 domain"/>
    <property type="match status" value="1"/>
</dbReference>
<protein>
    <recommendedName>
        <fullName evidence="2">FAS1 domain-containing protein</fullName>
    </recommendedName>
</protein>
<keyword evidence="4" id="KW-1185">Reference proteome</keyword>
<feature type="compositionally biased region" description="Basic and acidic residues" evidence="1">
    <location>
        <begin position="10"/>
        <end position="19"/>
    </location>
</feature>
<dbReference type="InterPro" id="IPR000782">
    <property type="entry name" value="FAS1_domain"/>
</dbReference>
<dbReference type="Proteomes" id="UP000245765">
    <property type="component" value="Unassembled WGS sequence"/>
</dbReference>
<feature type="region of interest" description="Disordered" evidence="1">
    <location>
        <begin position="1"/>
        <end position="70"/>
    </location>
</feature>
<accession>A0A317FIA6</accession>
<dbReference type="Pfam" id="PF02469">
    <property type="entry name" value="Fasciclin"/>
    <property type="match status" value="1"/>
</dbReference>
<dbReference type="Gene3D" id="2.30.180.10">
    <property type="entry name" value="FAS1 domain"/>
    <property type="match status" value="1"/>
</dbReference>
<feature type="domain" description="FAS1" evidence="2">
    <location>
        <begin position="101"/>
        <end position="263"/>
    </location>
</feature>
<dbReference type="AlphaFoldDB" id="A0A317FIA6"/>
<name>A0A317FIA6_9PROT</name>
<evidence type="ECO:0000259" key="2">
    <source>
        <dbReference type="PROSITE" id="PS50213"/>
    </source>
</evidence>
<evidence type="ECO:0000256" key="1">
    <source>
        <dbReference type="SAM" id="MobiDB-lite"/>
    </source>
</evidence>
<gene>
    <name evidence="3" type="ORF">DFH01_11030</name>
</gene>
<proteinExistence type="predicted"/>
<dbReference type="SMART" id="SM00554">
    <property type="entry name" value="FAS1"/>
    <property type="match status" value="1"/>
</dbReference>
<evidence type="ECO:0000313" key="4">
    <source>
        <dbReference type="Proteomes" id="UP000245765"/>
    </source>
</evidence>
<evidence type="ECO:0000313" key="3">
    <source>
        <dbReference type="EMBL" id="PWS37368.1"/>
    </source>
</evidence>
<comment type="caution">
    <text evidence="3">The sequence shown here is derived from an EMBL/GenBank/DDBJ whole genome shotgun (WGS) entry which is preliminary data.</text>
</comment>
<reference evidence="4" key="1">
    <citation type="submission" date="2018-05" db="EMBL/GenBank/DDBJ databases">
        <authorList>
            <person name="Du Z."/>
            <person name="Wang X."/>
        </authorList>
    </citation>
    <scope>NUCLEOTIDE SEQUENCE [LARGE SCALE GENOMIC DNA]</scope>
    <source>
        <strain evidence="4">CQN31</strain>
    </source>
</reference>